<dbReference type="AlphaFoldDB" id="A0A7G8PT05"/>
<evidence type="ECO:0000313" key="2">
    <source>
        <dbReference type="EMBL" id="QNJ97471.1"/>
    </source>
</evidence>
<dbReference type="EMBL" id="CP052909">
    <property type="protein sequence ID" value="QNJ97471.1"/>
    <property type="molecule type" value="Genomic_DNA"/>
</dbReference>
<dbReference type="Proteomes" id="UP000515514">
    <property type="component" value="Chromosome"/>
</dbReference>
<gene>
    <name evidence="2" type="ORF">ALE3EI_0896</name>
</gene>
<dbReference type="KEGG" id="alti:ALE3EI_0896"/>
<dbReference type="PANTHER" id="PTHR22916:SF3">
    <property type="entry name" value="UDP-GLCNAC:BETAGAL BETA-1,3-N-ACETYLGLUCOSAMINYLTRANSFERASE-LIKE PROTEIN 1"/>
    <property type="match status" value="1"/>
</dbReference>
<dbReference type="Pfam" id="PF00535">
    <property type="entry name" value="Glycos_transf_2"/>
    <property type="match status" value="1"/>
</dbReference>
<proteinExistence type="predicted"/>
<evidence type="ECO:0000313" key="3">
    <source>
        <dbReference type="Proteomes" id="UP000515514"/>
    </source>
</evidence>
<sequence>MKNKPLVSVITPLYNAEGFIAHTIASIQKQTYTQWELILVDDASTDTSLKIAKSHAKEDPRIKVFSIERNEGAAYCRNYATRLATGEYIAFLDADDLWHSQKLEIQLQFMQQNDCAVSFTSYLHIDELGNSLHKRIVALPKLSYAKQHRNNYIGNLTGMYSVEKLGKIEAPKIRKRQDWAVWLEAIDRSGKPALGIDQDLAYYRVRKGSISANKSKLIKYNYRFYRTYLGYNPLKAFYNLCLFFVEYFFVRPKYIQKKN</sequence>
<feature type="domain" description="Glycosyltransferase 2-like" evidence="1">
    <location>
        <begin position="8"/>
        <end position="140"/>
    </location>
</feature>
<dbReference type="PANTHER" id="PTHR22916">
    <property type="entry name" value="GLYCOSYLTRANSFERASE"/>
    <property type="match status" value="1"/>
</dbReference>
<dbReference type="InterPro" id="IPR001173">
    <property type="entry name" value="Glyco_trans_2-like"/>
</dbReference>
<dbReference type="InterPro" id="IPR029044">
    <property type="entry name" value="Nucleotide-diphossugar_trans"/>
</dbReference>
<name>A0A7G8PT05_9FLAO</name>
<dbReference type="Gene3D" id="3.90.550.10">
    <property type="entry name" value="Spore Coat Polysaccharide Biosynthesis Protein SpsA, Chain A"/>
    <property type="match status" value="1"/>
</dbReference>
<evidence type="ECO:0000259" key="1">
    <source>
        <dbReference type="Pfam" id="PF00535"/>
    </source>
</evidence>
<protein>
    <submittedName>
        <fullName evidence="2">TuaG</fullName>
    </submittedName>
</protein>
<reference evidence="2 3" key="1">
    <citation type="submission" date="2020-04" db="EMBL/GenBank/DDBJ databases">
        <title>Genome sequence of Altibacter aquimarinus strain ALE3EI.</title>
        <authorList>
            <person name="Oh H.-M."/>
            <person name="Jang D."/>
        </authorList>
    </citation>
    <scope>NUCLEOTIDE SEQUENCE [LARGE SCALE GENOMIC DNA]</scope>
    <source>
        <strain evidence="2 3">ALE3EI</strain>
    </source>
</reference>
<keyword evidence="3" id="KW-1185">Reference proteome</keyword>
<dbReference type="GO" id="GO:0016758">
    <property type="term" value="F:hexosyltransferase activity"/>
    <property type="evidence" value="ECO:0007669"/>
    <property type="project" value="UniProtKB-ARBA"/>
</dbReference>
<dbReference type="SUPFAM" id="SSF53448">
    <property type="entry name" value="Nucleotide-diphospho-sugar transferases"/>
    <property type="match status" value="1"/>
</dbReference>
<dbReference type="RefSeq" id="WP_186991276.1">
    <property type="nucleotide sequence ID" value="NZ_CP052909.1"/>
</dbReference>
<dbReference type="CDD" id="cd00761">
    <property type="entry name" value="Glyco_tranf_GTA_type"/>
    <property type="match status" value="1"/>
</dbReference>
<accession>A0A7G8PT05</accession>
<organism evidence="2 3">
    <name type="scientific">Constantimarinum furrinae</name>
    <dbReference type="NCBI Taxonomy" id="2562285"/>
    <lineage>
        <taxon>Bacteria</taxon>
        <taxon>Pseudomonadati</taxon>
        <taxon>Bacteroidota</taxon>
        <taxon>Flavobacteriia</taxon>
        <taxon>Flavobacteriales</taxon>
        <taxon>Flavobacteriaceae</taxon>
        <taxon>Altibacter/Constantimarinum group</taxon>
        <taxon>Constantimarinum</taxon>
    </lineage>
</organism>